<dbReference type="RefSeq" id="WP_345370573.1">
    <property type="nucleotide sequence ID" value="NZ_BAABJX010000022.1"/>
</dbReference>
<keyword evidence="3 5" id="KW-0067">ATP-binding</keyword>
<dbReference type="EMBL" id="BAABJX010000022">
    <property type="protein sequence ID" value="GAA4830617.1"/>
    <property type="molecule type" value="Genomic_DNA"/>
</dbReference>
<keyword evidence="8" id="KW-1185">Reference proteome</keyword>
<keyword evidence="2 5" id="KW-0547">Nucleotide-binding</keyword>
<organism evidence="7 8">
    <name type="scientific">Algivirga pacifica</name>
    <dbReference type="NCBI Taxonomy" id="1162670"/>
    <lineage>
        <taxon>Bacteria</taxon>
        <taxon>Pseudomonadati</taxon>
        <taxon>Bacteroidota</taxon>
        <taxon>Cytophagia</taxon>
        <taxon>Cytophagales</taxon>
        <taxon>Flammeovirgaceae</taxon>
        <taxon>Algivirga</taxon>
    </lineage>
</organism>
<dbReference type="GO" id="GO:0016301">
    <property type="term" value="F:kinase activity"/>
    <property type="evidence" value="ECO:0007669"/>
    <property type="project" value="UniProtKB-KW"/>
</dbReference>
<evidence type="ECO:0000256" key="2">
    <source>
        <dbReference type="ARBA" id="ARBA00022741"/>
    </source>
</evidence>
<proteinExistence type="inferred from homology"/>
<feature type="binding site" evidence="5">
    <location>
        <begin position="14"/>
        <end position="19"/>
    </location>
    <ligand>
        <name>ATP</name>
        <dbReference type="ChEBI" id="CHEBI:30616"/>
    </ligand>
</feature>
<reference evidence="8" key="1">
    <citation type="journal article" date="2019" name="Int. J. Syst. Evol. Microbiol.">
        <title>The Global Catalogue of Microorganisms (GCM) 10K type strain sequencing project: providing services to taxonomists for standard genome sequencing and annotation.</title>
        <authorList>
            <consortium name="The Broad Institute Genomics Platform"/>
            <consortium name="The Broad Institute Genome Sequencing Center for Infectious Disease"/>
            <person name="Wu L."/>
            <person name="Ma J."/>
        </authorList>
    </citation>
    <scope>NUCLEOTIDE SEQUENCE [LARGE SCALE GENOMIC DNA]</scope>
    <source>
        <strain evidence="8">JCM 18326</strain>
    </source>
</reference>
<comment type="function">
    <text evidence="5">Catalyzes the phosphorylation of the 3'-hydroxyl group of dephosphocoenzyme A to form coenzyme A.</text>
</comment>
<evidence type="ECO:0000313" key="7">
    <source>
        <dbReference type="EMBL" id="GAA4830617.1"/>
    </source>
</evidence>
<keyword evidence="5" id="KW-0963">Cytoplasm</keyword>
<sequence length="204" mass="22911">MQSKLQIGIAGGIGAGKSVVCNIFRALGVPVYDADQMAKTIMVIDQSLIMAIKQTFGEESYFPDGSLNRQYLAQQVFAKGERIKELNALVHPRLEAHYQQWANDALKEAPYVVKEAAILFQNGGYKQMDASILVTCPVEKRIQRVLKRDPQRSESQVREIIGKQMSEERQEALASLIVPNDGLQPILPTILYWDECFRKGIMTP</sequence>
<comment type="pathway">
    <text evidence="5">Cofactor biosynthesis; coenzyme A biosynthesis; CoA from (R)-pantothenate: step 5/5.</text>
</comment>
<evidence type="ECO:0000313" key="8">
    <source>
        <dbReference type="Proteomes" id="UP001500298"/>
    </source>
</evidence>
<comment type="similarity">
    <text evidence="1 5">Belongs to the CoaE family.</text>
</comment>
<dbReference type="InterPro" id="IPR001977">
    <property type="entry name" value="Depp_CoAkinase"/>
</dbReference>
<keyword evidence="4 5" id="KW-0173">Coenzyme A biosynthesis</keyword>
<comment type="subcellular location">
    <subcellularLocation>
        <location evidence="5">Cytoplasm</location>
    </subcellularLocation>
</comment>
<comment type="caution">
    <text evidence="7">The sequence shown here is derived from an EMBL/GenBank/DDBJ whole genome shotgun (WGS) entry which is preliminary data.</text>
</comment>
<evidence type="ECO:0000256" key="6">
    <source>
        <dbReference type="NCBIfam" id="TIGR00152"/>
    </source>
</evidence>
<dbReference type="PANTHER" id="PTHR10695:SF46">
    <property type="entry name" value="BIFUNCTIONAL COENZYME A SYNTHASE-RELATED"/>
    <property type="match status" value="1"/>
</dbReference>
<dbReference type="EC" id="2.7.1.24" evidence="5 6"/>
<protein>
    <recommendedName>
        <fullName evidence="5 6">Dephospho-CoA kinase</fullName>
        <ecNumber evidence="5 6">2.7.1.24</ecNumber>
    </recommendedName>
    <alternativeName>
        <fullName evidence="5">Dephosphocoenzyme A kinase</fullName>
    </alternativeName>
</protein>
<dbReference type="Gene3D" id="3.40.50.300">
    <property type="entry name" value="P-loop containing nucleotide triphosphate hydrolases"/>
    <property type="match status" value="1"/>
</dbReference>
<gene>
    <name evidence="5 7" type="primary">coaE</name>
    <name evidence="7" type="ORF">GCM10023331_14890</name>
</gene>
<evidence type="ECO:0000256" key="4">
    <source>
        <dbReference type="ARBA" id="ARBA00022993"/>
    </source>
</evidence>
<dbReference type="InterPro" id="IPR027417">
    <property type="entry name" value="P-loop_NTPase"/>
</dbReference>
<evidence type="ECO:0000256" key="5">
    <source>
        <dbReference type="HAMAP-Rule" id="MF_00376"/>
    </source>
</evidence>
<dbReference type="NCBIfam" id="TIGR00152">
    <property type="entry name" value="dephospho-CoA kinase"/>
    <property type="match status" value="1"/>
</dbReference>
<dbReference type="PROSITE" id="PS51219">
    <property type="entry name" value="DPCK"/>
    <property type="match status" value="1"/>
</dbReference>
<dbReference type="Proteomes" id="UP001500298">
    <property type="component" value="Unassembled WGS sequence"/>
</dbReference>
<keyword evidence="5 7" id="KW-0418">Kinase</keyword>
<evidence type="ECO:0000256" key="3">
    <source>
        <dbReference type="ARBA" id="ARBA00022840"/>
    </source>
</evidence>
<name>A0ABP9DAH8_9BACT</name>
<dbReference type="SUPFAM" id="SSF52540">
    <property type="entry name" value="P-loop containing nucleoside triphosphate hydrolases"/>
    <property type="match status" value="1"/>
</dbReference>
<dbReference type="HAMAP" id="MF_00376">
    <property type="entry name" value="Dephospho_CoA_kinase"/>
    <property type="match status" value="1"/>
</dbReference>
<dbReference type="Pfam" id="PF01121">
    <property type="entry name" value="CoaE"/>
    <property type="match status" value="1"/>
</dbReference>
<comment type="catalytic activity">
    <reaction evidence="5">
        <text>3'-dephospho-CoA + ATP = ADP + CoA + H(+)</text>
        <dbReference type="Rhea" id="RHEA:18245"/>
        <dbReference type="ChEBI" id="CHEBI:15378"/>
        <dbReference type="ChEBI" id="CHEBI:30616"/>
        <dbReference type="ChEBI" id="CHEBI:57287"/>
        <dbReference type="ChEBI" id="CHEBI:57328"/>
        <dbReference type="ChEBI" id="CHEBI:456216"/>
        <dbReference type="EC" id="2.7.1.24"/>
    </reaction>
</comment>
<dbReference type="PANTHER" id="PTHR10695">
    <property type="entry name" value="DEPHOSPHO-COA KINASE-RELATED"/>
    <property type="match status" value="1"/>
</dbReference>
<dbReference type="CDD" id="cd02022">
    <property type="entry name" value="DPCK"/>
    <property type="match status" value="1"/>
</dbReference>
<evidence type="ECO:0000256" key="1">
    <source>
        <dbReference type="ARBA" id="ARBA00009018"/>
    </source>
</evidence>
<accession>A0ABP9DAH8</accession>
<keyword evidence="5" id="KW-0808">Transferase</keyword>